<dbReference type="InterPro" id="IPR014729">
    <property type="entry name" value="Rossmann-like_a/b/a_fold"/>
</dbReference>
<keyword evidence="8 11" id="KW-0315">Glutamine amidotransferase</keyword>
<dbReference type="EC" id="6.3.5.4" evidence="2"/>
<feature type="site" description="Important for beta-aspartyl-AMP intermediate formation" evidence="13">
    <location>
        <position position="378"/>
    </location>
</feature>
<dbReference type="Gene3D" id="3.60.20.10">
    <property type="entry name" value="Glutamine Phosphoribosylpyrophosphate, subunit 1, domain 1"/>
    <property type="match status" value="1"/>
</dbReference>
<feature type="active site" description="For GATase activity" evidence="11">
    <location>
        <position position="2"/>
    </location>
</feature>
<dbReference type="Proteomes" id="UP000076761">
    <property type="component" value="Unassembled WGS sequence"/>
</dbReference>
<dbReference type="GO" id="GO:0005829">
    <property type="term" value="C:cytosol"/>
    <property type="evidence" value="ECO:0007669"/>
    <property type="project" value="TreeGrafter"/>
</dbReference>
<evidence type="ECO:0000313" key="16">
    <source>
        <dbReference type="EMBL" id="KZT26309.1"/>
    </source>
</evidence>
<sequence length="592" mass="65707">MCGICIAHGLERPAADRAHFIALSKRLRHRGPDWSGCHVGTQTILCHERLAIVGVDTGAQPIVSDCGKYALAVNGEIYNHIKLRASVDYKFKTHSDCEVIIPLYKKYGKNLCDLLDGMFSFVLLDESVSPPRIIAARDPIGITTLYQGWNSKRPGAVYFASELKALVDECDKIISFPPGHVYDSSDNSTIRYYQPCWWDGDSDDAPIPAAKADLTKLRETLEAAVKKRLMSEVPYGVLLSGGLDSSLIASIAARETEKIAMAQHESRRRKLAEAQSGPPTPNGLVSEEATIASWPQLHSFSIGLENSPDLLAARKAAHYLGTVHHEYVFTVQEGLDAIPDVIYHLETYDVTTVRASTPMYLLSRKIKAMGVKMVLSGEGSDEIFGGYLYFHAAPDAKSFHQECVRRVKNLHTSDCLRANKSTMAWGLEARVPFLDKAFLEVAMNINPKEKMFSKGSAQEVDEDGKPRMEKYILRKAFDCAPDGKPYLPHSILWRQKEQFSDGVGYSWIDGIKDHAAAVVSDKAFAKRAERWPRDTPDTKEAYYIREIFDGLFPTEAAAKTAVRWIPRGDWGCSSDPSGRSVSIHQAAYGQTS</sequence>
<dbReference type="GO" id="GO:0006529">
    <property type="term" value="P:asparagine biosynthetic process"/>
    <property type="evidence" value="ECO:0007669"/>
    <property type="project" value="UniProtKB-KW"/>
</dbReference>
<feature type="binding site" evidence="12">
    <location>
        <begin position="376"/>
        <end position="377"/>
    </location>
    <ligand>
        <name>ATP</name>
        <dbReference type="ChEBI" id="CHEBI:30616"/>
    </ligand>
</feature>
<evidence type="ECO:0000256" key="10">
    <source>
        <dbReference type="PIRNR" id="PIRNR001589"/>
    </source>
</evidence>
<dbReference type="PROSITE" id="PS51278">
    <property type="entry name" value="GATASE_TYPE_2"/>
    <property type="match status" value="1"/>
</dbReference>
<comment type="pathway">
    <text evidence="1">Amino-acid biosynthesis; L-asparagine biosynthesis; L-asparagine from L-aspartate (L-Gln route): step 1/1.</text>
</comment>
<dbReference type="AlphaFoldDB" id="A0A165T8Q7"/>
<dbReference type="InterPro" id="IPR029055">
    <property type="entry name" value="Ntn_hydrolases_N"/>
</dbReference>
<dbReference type="CDD" id="cd00712">
    <property type="entry name" value="AsnB"/>
    <property type="match status" value="1"/>
</dbReference>
<feature type="region of interest" description="Disordered" evidence="14">
    <location>
        <begin position="264"/>
        <end position="283"/>
    </location>
</feature>
<dbReference type="InterPro" id="IPR006426">
    <property type="entry name" value="Asn_synth_AEB"/>
</dbReference>
<dbReference type="SUPFAM" id="SSF52402">
    <property type="entry name" value="Adenine nucleotide alpha hydrolases-like"/>
    <property type="match status" value="1"/>
</dbReference>
<dbReference type="GO" id="GO:0005524">
    <property type="term" value="F:ATP binding"/>
    <property type="evidence" value="ECO:0007669"/>
    <property type="project" value="UniProtKB-KW"/>
</dbReference>
<evidence type="ECO:0000256" key="11">
    <source>
        <dbReference type="PIRSR" id="PIRSR001589-1"/>
    </source>
</evidence>
<keyword evidence="6 10" id="KW-0067">ATP-binding</keyword>
<organism evidence="16 17">
    <name type="scientific">Neolentinus lepideus HHB14362 ss-1</name>
    <dbReference type="NCBI Taxonomy" id="1314782"/>
    <lineage>
        <taxon>Eukaryota</taxon>
        <taxon>Fungi</taxon>
        <taxon>Dikarya</taxon>
        <taxon>Basidiomycota</taxon>
        <taxon>Agaricomycotina</taxon>
        <taxon>Agaricomycetes</taxon>
        <taxon>Gloeophyllales</taxon>
        <taxon>Gloeophyllaceae</taxon>
        <taxon>Neolentinus</taxon>
    </lineage>
</organism>
<evidence type="ECO:0000313" key="17">
    <source>
        <dbReference type="Proteomes" id="UP000076761"/>
    </source>
</evidence>
<reference evidence="16 17" key="1">
    <citation type="journal article" date="2016" name="Mol. Biol. Evol.">
        <title>Comparative Genomics of Early-Diverging Mushroom-Forming Fungi Provides Insights into the Origins of Lignocellulose Decay Capabilities.</title>
        <authorList>
            <person name="Nagy L.G."/>
            <person name="Riley R."/>
            <person name="Tritt A."/>
            <person name="Adam C."/>
            <person name="Daum C."/>
            <person name="Floudas D."/>
            <person name="Sun H."/>
            <person name="Yadav J.S."/>
            <person name="Pangilinan J."/>
            <person name="Larsson K.H."/>
            <person name="Matsuura K."/>
            <person name="Barry K."/>
            <person name="Labutti K."/>
            <person name="Kuo R."/>
            <person name="Ohm R.A."/>
            <person name="Bhattacharya S.S."/>
            <person name="Shirouzu T."/>
            <person name="Yoshinaga Y."/>
            <person name="Martin F.M."/>
            <person name="Grigoriev I.V."/>
            <person name="Hibbett D.S."/>
        </authorList>
    </citation>
    <scope>NUCLEOTIDE SEQUENCE [LARGE SCALE GENOMIC DNA]</scope>
    <source>
        <strain evidence="16 17">HHB14362 ss-1</strain>
    </source>
</reference>
<evidence type="ECO:0000256" key="4">
    <source>
        <dbReference type="ARBA" id="ARBA00022605"/>
    </source>
</evidence>
<evidence type="ECO:0000256" key="13">
    <source>
        <dbReference type="PIRSR" id="PIRSR001589-3"/>
    </source>
</evidence>
<keyword evidence="4 11" id="KW-0028">Amino-acid biosynthesis</keyword>
<evidence type="ECO:0000256" key="14">
    <source>
        <dbReference type="SAM" id="MobiDB-lite"/>
    </source>
</evidence>
<feature type="binding site" evidence="12">
    <location>
        <position position="96"/>
    </location>
    <ligand>
        <name>L-glutamine</name>
        <dbReference type="ChEBI" id="CHEBI:58359"/>
    </ligand>
</feature>
<feature type="domain" description="Glutamine amidotransferase type-2" evidence="15">
    <location>
        <begin position="2"/>
        <end position="187"/>
    </location>
</feature>
<dbReference type="NCBIfam" id="TIGR01536">
    <property type="entry name" value="asn_synth_AEB"/>
    <property type="match status" value="1"/>
</dbReference>
<dbReference type="Pfam" id="PF00733">
    <property type="entry name" value="Asn_synthase"/>
    <property type="match status" value="1"/>
</dbReference>
<keyword evidence="3" id="KW-0436">Ligase</keyword>
<evidence type="ECO:0000256" key="9">
    <source>
        <dbReference type="ARBA" id="ARBA00048741"/>
    </source>
</evidence>
<keyword evidence="5 10" id="KW-0547">Nucleotide-binding</keyword>
<proteinExistence type="predicted"/>
<dbReference type="PANTHER" id="PTHR11772">
    <property type="entry name" value="ASPARAGINE SYNTHETASE"/>
    <property type="match status" value="1"/>
</dbReference>
<gene>
    <name evidence="16" type="ORF">NEOLEDRAFT_1091114</name>
</gene>
<dbReference type="OrthoDB" id="409189at2759"/>
<feature type="binding site" evidence="12">
    <location>
        <position position="238"/>
    </location>
    <ligand>
        <name>ATP</name>
        <dbReference type="ChEBI" id="CHEBI:30616"/>
    </ligand>
</feature>
<evidence type="ECO:0000256" key="7">
    <source>
        <dbReference type="ARBA" id="ARBA00022888"/>
    </source>
</evidence>
<feature type="binding site" evidence="12">
    <location>
        <position position="302"/>
    </location>
    <ligand>
        <name>ATP</name>
        <dbReference type="ChEBI" id="CHEBI:30616"/>
    </ligand>
</feature>
<dbReference type="GO" id="GO:0004066">
    <property type="term" value="F:asparagine synthase (glutamine-hydrolyzing) activity"/>
    <property type="evidence" value="ECO:0007669"/>
    <property type="project" value="UniProtKB-EC"/>
</dbReference>
<evidence type="ECO:0000256" key="5">
    <source>
        <dbReference type="ARBA" id="ARBA00022741"/>
    </source>
</evidence>
<evidence type="ECO:0000256" key="12">
    <source>
        <dbReference type="PIRSR" id="PIRSR001589-2"/>
    </source>
</evidence>
<accession>A0A165T8Q7</accession>
<dbReference type="PIRSF" id="PIRSF001589">
    <property type="entry name" value="Asn_synthetase_glu-h"/>
    <property type="match status" value="1"/>
</dbReference>
<dbReference type="CDD" id="cd01991">
    <property type="entry name" value="Asn_synthase_B_C"/>
    <property type="match status" value="1"/>
</dbReference>
<dbReference type="Pfam" id="PF13537">
    <property type="entry name" value="GATase_7"/>
    <property type="match status" value="1"/>
</dbReference>
<dbReference type="PANTHER" id="PTHR11772:SF2">
    <property type="entry name" value="ASPARAGINE SYNTHETASE [GLUTAMINE-HYDROLYZING]"/>
    <property type="match status" value="1"/>
</dbReference>
<evidence type="ECO:0000256" key="2">
    <source>
        <dbReference type="ARBA" id="ARBA00012737"/>
    </source>
</evidence>
<keyword evidence="17" id="KW-1185">Reference proteome</keyword>
<dbReference type="STRING" id="1314782.A0A165T8Q7"/>
<evidence type="ECO:0000256" key="3">
    <source>
        <dbReference type="ARBA" id="ARBA00022598"/>
    </source>
</evidence>
<dbReference type="FunFam" id="3.40.50.620:FF:000031">
    <property type="entry name" value="Asparagine synthase B"/>
    <property type="match status" value="1"/>
</dbReference>
<protein>
    <recommendedName>
        <fullName evidence="2">asparagine synthase (glutamine-hydrolyzing)</fullName>
        <ecNumber evidence="2">6.3.5.4</ecNumber>
    </recommendedName>
</protein>
<dbReference type="InterPro" id="IPR033738">
    <property type="entry name" value="AsnB_N"/>
</dbReference>
<comment type="catalytic activity">
    <reaction evidence="9">
        <text>L-aspartate + L-glutamine + ATP + H2O = L-asparagine + L-glutamate + AMP + diphosphate + H(+)</text>
        <dbReference type="Rhea" id="RHEA:12228"/>
        <dbReference type="ChEBI" id="CHEBI:15377"/>
        <dbReference type="ChEBI" id="CHEBI:15378"/>
        <dbReference type="ChEBI" id="CHEBI:29985"/>
        <dbReference type="ChEBI" id="CHEBI:29991"/>
        <dbReference type="ChEBI" id="CHEBI:30616"/>
        <dbReference type="ChEBI" id="CHEBI:33019"/>
        <dbReference type="ChEBI" id="CHEBI:58048"/>
        <dbReference type="ChEBI" id="CHEBI:58359"/>
        <dbReference type="ChEBI" id="CHEBI:456215"/>
        <dbReference type="EC" id="6.3.5.4"/>
    </reaction>
</comment>
<keyword evidence="7 11" id="KW-0061">Asparagine biosynthesis</keyword>
<evidence type="ECO:0000256" key="6">
    <source>
        <dbReference type="ARBA" id="ARBA00022840"/>
    </source>
</evidence>
<dbReference type="InterPro" id="IPR017932">
    <property type="entry name" value="GATase_2_dom"/>
</dbReference>
<dbReference type="InterPro" id="IPR050795">
    <property type="entry name" value="Asn_Synthetase"/>
</dbReference>
<name>A0A165T8Q7_9AGAM</name>
<dbReference type="FunCoup" id="A0A165T8Q7">
    <property type="interactions" value="472"/>
</dbReference>
<dbReference type="InterPro" id="IPR001962">
    <property type="entry name" value="Asn_synthase"/>
</dbReference>
<evidence type="ECO:0000256" key="1">
    <source>
        <dbReference type="ARBA" id="ARBA00005187"/>
    </source>
</evidence>
<dbReference type="EMBL" id="KV425567">
    <property type="protein sequence ID" value="KZT26309.1"/>
    <property type="molecule type" value="Genomic_DNA"/>
</dbReference>
<evidence type="ECO:0000256" key="8">
    <source>
        <dbReference type="ARBA" id="ARBA00022962"/>
    </source>
</evidence>
<dbReference type="InParanoid" id="A0A165T8Q7"/>
<dbReference type="SUPFAM" id="SSF56235">
    <property type="entry name" value="N-terminal nucleophile aminohydrolases (Ntn hydrolases)"/>
    <property type="match status" value="1"/>
</dbReference>
<dbReference type="Gene3D" id="3.40.50.620">
    <property type="entry name" value="HUPs"/>
    <property type="match status" value="1"/>
</dbReference>
<evidence type="ECO:0000259" key="15">
    <source>
        <dbReference type="PROSITE" id="PS51278"/>
    </source>
</evidence>